<dbReference type="AlphaFoldDB" id="A0A3D9T975"/>
<gene>
    <name evidence="1" type="ORF">DFJ69_5843</name>
</gene>
<proteinExistence type="predicted"/>
<dbReference type="Proteomes" id="UP000256661">
    <property type="component" value="Unassembled WGS sequence"/>
</dbReference>
<comment type="caution">
    <text evidence="1">The sequence shown here is derived from an EMBL/GenBank/DDBJ whole genome shotgun (WGS) entry which is preliminary data.</text>
</comment>
<organism evidence="1 2">
    <name type="scientific">Thermomonospora umbrina</name>
    <dbReference type="NCBI Taxonomy" id="111806"/>
    <lineage>
        <taxon>Bacteria</taxon>
        <taxon>Bacillati</taxon>
        <taxon>Actinomycetota</taxon>
        <taxon>Actinomycetes</taxon>
        <taxon>Streptosporangiales</taxon>
        <taxon>Thermomonosporaceae</taxon>
        <taxon>Thermomonospora</taxon>
    </lineage>
</organism>
<dbReference type="EMBL" id="QTTT01000001">
    <property type="protein sequence ID" value="REF00312.1"/>
    <property type="molecule type" value="Genomic_DNA"/>
</dbReference>
<keyword evidence="2" id="KW-1185">Reference proteome</keyword>
<reference evidence="1 2" key="1">
    <citation type="submission" date="2018-08" db="EMBL/GenBank/DDBJ databases">
        <title>Sequencing the genomes of 1000 actinobacteria strains.</title>
        <authorList>
            <person name="Klenk H.-P."/>
        </authorList>
    </citation>
    <scope>NUCLEOTIDE SEQUENCE [LARGE SCALE GENOMIC DNA]</scope>
    <source>
        <strain evidence="1 2">DSM 43927</strain>
    </source>
</reference>
<sequence length="102" mass="11084">MLGMGIKLTDLELDNGHGLFYNVPHAATLAELRDRTKPADHLMLTLQPVVTFAGDTEAEALQRAADWVADSLGGSVILASWFKFKAEEGGDDYYEVGMVLEG</sequence>
<evidence type="ECO:0000313" key="1">
    <source>
        <dbReference type="EMBL" id="REF00312.1"/>
    </source>
</evidence>
<protein>
    <submittedName>
        <fullName evidence="1">Uncharacterized protein</fullName>
    </submittedName>
</protein>
<evidence type="ECO:0000313" key="2">
    <source>
        <dbReference type="Proteomes" id="UP000256661"/>
    </source>
</evidence>
<accession>A0A3D9T975</accession>
<name>A0A3D9T975_9ACTN</name>